<sequence length="129" mass="14426">MEKKIESLARIIAILKYVIQNKDRIIARLQQPYSLDCIPVEVEYHKQFSKLLLMAEGDYGALTALVAASNGAKTLGSHQPFGGKCSGLSPSPWHHTLSTLKPDCHERNFCYTVESESGWFLILFTINVS</sequence>
<dbReference type="EMBL" id="JACGCM010000854">
    <property type="protein sequence ID" value="KAF6165374.1"/>
    <property type="molecule type" value="Genomic_DNA"/>
</dbReference>
<accession>A0A7J7NE88</accession>
<dbReference type="GO" id="GO:0051225">
    <property type="term" value="P:spindle assembly"/>
    <property type="evidence" value="ECO:0007669"/>
    <property type="project" value="InterPro"/>
</dbReference>
<dbReference type="GO" id="GO:0007020">
    <property type="term" value="P:microtubule nucleation"/>
    <property type="evidence" value="ECO:0007669"/>
    <property type="project" value="TreeGrafter"/>
</dbReference>
<dbReference type="InterPro" id="IPR028346">
    <property type="entry name" value="HAUS2"/>
</dbReference>
<dbReference type="PANTHER" id="PTHR16039">
    <property type="entry name" value="HAUS AUGMIN-LIKE COMPLEX SUBUNIT 2"/>
    <property type="match status" value="1"/>
</dbReference>
<dbReference type="GO" id="GO:0031023">
    <property type="term" value="P:microtubule organizing center organization"/>
    <property type="evidence" value="ECO:0007669"/>
    <property type="project" value="InterPro"/>
</dbReference>
<organism evidence="1 2">
    <name type="scientific">Kingdonia uniflora</name>
    <dbReference type="NCBI Taxonomy" id="39325"/>
    <lineage>
        <taxon>Eukaryota</taxon>
        <taxon>Viridiplantae</taxon>
        <taxon>Streptophyta</taxon>
        <taxon>Embryophyta</taxon>
        <taxon>Tracheophyta</taxon>
        <taxon>Spermatophyta</taxon>
        <taxon>Magnoliopsida</taxon>
        <taxon>Ranunculales</taxon>
        <taxon>Circaeasteraceae</taxon>
        <taxon>Kingdonia</taxon>
    </lineage>
</organism>
<dbReference type="OrthoDB" id="2436605at2759"/>
<reference evidence="1 2" key="1">
    <citation type="journal article" date="2020" name="IScience">
        <title>Genome Sequencing of the Endangered Kingdonia uniflora (Circaeasteraceae, Ranunculales) Reveals Potential Mechanisms of Evolutionary Specialization.</title>
        <authorList>
            <person name="Sun Y."/>
            <person name="Deng T."/>
            <person name="Zhang A."/>
            <person name="Moore M.J."/>
            <person name="Landis J.B."/>
            <person name="Lin N."/>
            <person name="Zhang H."/>
            <person name="Zhang X."/>
            <person name="Huang J."/>
            <person name="Zhang X."/>
            <person name="Sun H."/>
            <person name="Wang H."/>
        </authorList>
    </citation>
    <scope>NUCLEOTIDE SEQUENCE [LARGE SCALE GENOMIC DNA]</scope>
    <source>
        <strain evidence="1">TB1705</strain>
        <tissue evidence="1">Leaf</tissue>
    </source>
</reference>
<dbReference type="AlphaFoldDB" id="A0A7J7NE88"/>
<comment type="caution">
    <text evidence="1">The sequence shown here is derived from an EMBL/GenBank/DDBJ whole genome shotgun (WGS) entry which is preliminary data.</text>
</comment>
<protein>
    <submittedName>
        <fullName evidence="1">Uncharacterized protein</fullName>
    </submittedName>
</protein>
<dbReference type="PANTHER" id="PTHR16039:SF1">
    <property type="entry name" value="HAUS AUGMIN-LIKE COMPLEX SUBUNIT 2"/>
    <property type="match status" value="1"/>
</dbReference>
<evidence type="ECO:0000313" key="1">
    <source>
        <dbReference type="EMBL" id="KAF6165374.1"/>
    </source>
</evidence>
<dbReference type="GO" id="GO:1990498">
    <property type="term" value="C:mitotic spindle microtubule"/>
    <property type="evidence" value="ECO:0007669"/>
    <property type="project" value="TreeGrafter"/>
</dbReference>
<evidence type="ECO:0000313" key="2">
    <source>
        <dbReference type="Proteomes" id="UP000541444"/>
    </source>
</evidence>
<dbReference type="Pfam" id="PF15003">
    <property type="entry name" value="HAUS2"/>
    <property type="match status" value="1"/>
</dbReference>
<dbReference type="Proteomes" id="UP000541444">
    <property type="component" value="Unassembled WGS sequence"/>
</dbReference>
<proteinExistence type="predicted"/>
<keyword evidence="2" id="KW-1185">Reference proteome</keyword>
<name>A0A7J7NE88_9MAGN</name>
<gene>
    <name evidence="1" type="ORF">GIB67_018818</name>
</gene>